<dbReference type="Gene3D" id="2.60.120.460">
    <property type="entry name" value="YjbQ-like"/>
    <property type="match status" value="1"/>
</dbReference>
<dbReference type="InterPro" id="IPR001602">
    <property type="entry name" value="UPF0047_YjbQ-like"/>
</dbReference>
<dbReference type="Pfam" id="PF01894">
    <property type="entry name" value="YjbQ"/>
    <property type="match status" value="1"/>
</dbReference>
<reference evidence="2 3" key="1">
    <citation type="submission" date="2024-05" db="EMBL/GenBank/DDBJ databases">
        <title>Sphingomonas sp. HF-S3 16S ribosomal RNA gene Genome sequencing and assembly.</title>
        <authorList>
            <person name="Lee H."/>
        </authorList>
    </citation>
    <scope>NUCLEOTIDE SEQUENCE [LARGE SCALE GENOMIC DNA]</scope>
    <source>
        <strain evidence="2 3">HF-S3</strain>
    </source>
</reference>
<proteinExistence type="inferred from homology"/>
<dbReference type="RefSeq" id="WP_346246533.1">
    <property type="nucleotide sequence ID" value="NZ_JBDIZK010000005.1"/>
</dbReference>
<keyword evidence="3" id="KW-1185">Reference proteome</keyword>
<sequence>MRQTSTRLTLATRGQGLHEITRDIVRWVDAQGMEEGLLTVFCRHTSASLLIQENAAPEVRSDLEAWVARLAPEGPGYAHDDEGPDDMPAHLRAVLTGVQLSIPLIGGALMLGTWQGVYLFEHRHRPHRREVALHLMGE</sequence>
<dbReference type="PIRSF" id="PIRSF004681">
    <property type="entry name" value="UCP004681"/>
    <property type="match status" value="1"/>
</dbReference>
<dbReference type="NCBIfam" id="TIGR00149">
    <property type="entry name" value="TIGR00149_YjbQ"/>
    <property type="match status" value="1"/>
</dbReference>
<protein>
    <submittedName>
        <fullName evidence="2">Secondary thiamine-phosphate synthase enzyme YjbQ</fullName>
    </submittedName>
</protein>
<dbReference type="SUPFAM" id="SSF111038">
    <property type="entry name" value="YjbQ-like"/>
    <property type="match status" value="1"/>
</dbReference>
<evidence type="ECO:0000313" key="3">
    <source>
        <dbReference type="Proteomes" id="UP001427805"/>
    </source>
</evidence>
<comment type="caution">
    <text evidence="2">The sequence shown here is derived from an EMBL/GenBank/DDBJ whole genome shotgun (WGS) entry which is preliminary data.</text>
</comment>
<dbReference type="InterPro" id="IPR035917">
    <property type="entry name" value="YjbQ-like_sf"/>
</dbReference>
<dbReference type="EMBL" id="JBDIZK010000005">
    <property type="protein sequence ID" value="MEN3747534.1"/>
    <property type="molecule type" value="Genomic_DNA"/>
</dbReference>
<name>A0ABV0B7G4_9SPHN</name>
<dbReference type="PANTHER" id="PTHR30615:SF8">
    <property type="entry name" value="UPF0047 PROTEIN C4A8.02C"/>
    <property type="match status" value="1"/>
</dbReference>
<organism evidence="2 3">
    <name type="scientific">Sphingomonas rustica</name>
    <dbReference type="NCBI Taxonomy" id="3103142"/>
    <lineage>
        <taxon>Bacteria</taxon>
        <taxon>Pseudomonadati</taxon>
        <taxon>Pseudomonadota</taxon>
        <taxon>Alphaproteobacteria</taxon>
        <taxon>Sphingomonadales</taxon>
        <taxon>Sphingomonadaceae</taxon>
        <taxon>Sphingomonas</taxon>
    </lineage>
</organism>
<gene>
    <name evidence="2" type="ORF">TPR58_10175</name>
</gene>
<evidence type="ECO:0000256" key="1">
    <source>
        <dbReference type="ARBA" id="ARBA00005534"/>
    </source>
</evidence>
<comment type="similarity">
    <text evidence="1">Belongs to the UPF0047 family.</text>
</comment>
<accession>A0ABV0B7G4</accession>
<dbReference type="Proteomes" id="UP001427805">
    <property type="component" value="Unassembled WGS sequence"/>
</dbReference>
<evidence type="ECO:0000313" key="2">
    <source>
        <dbReference type="EMBL" id="MEN3747534.1"/>
    </source>
</evidence>
<dbReference type="PANTHER" id="PTHR30615">
    <property type="entry name" value="UNCHARACTERIZED PROTEIN YJBQ-RELATED"/>
    <property type="match status" value="1"/>
</dbReference>